<name>A0ABS2QWR6_9BACI</name>
<feature type="domain" description="Thiamine-binding protein" evidence="2">
    <location>
        <begin position="4"/>
        <end position="97"/>
    </location>
</feature>
<evidence type="ECO:0000256" key="1">
    <source>
        <dbReference type="ARBA" id="ARBA00010272"/>
    </source>
</evidence>
<dbReference type="Proteomes" id="UP000809829">
    <property type="component" value="Unassembled WGS sequence"/>
</dbReference>
<evidence type="ECO:0000313" key="3">
    <source>
        <dbReference type="EMBL" id="MBM7703862.1"/>
    </source>
</evidence>
<organism evidence="3 4">
    <name type="scientific">Priestia iocasae</name>
    <dbReference type="NCBI Taxonomy" id="2291674"/>
    <lineage>
        <taxon>Bacteria</taxon>
        <taxon>Bacillati</taxon>
        <taxon>Bacillota</taxon>
        <taxon>Bacilli</taxon>
        <taxon>Bacillales</taxon>
        <taxon>Bacillaceae</taxon>
        <taxon>Priestia</taxon>
    </lineage>
</organism>
<reference evidence="3 4" key="1">
    <citation type="submission" date="2021-01" db="EMBL/GenBank/DDBJ databases">
        <title>Genomic Encyclopedia of Type Strains, Phase IV (KMG-IV): sequencing the most valuable type-strain genomes for metagenomic binning, comparative biology and taxonomic classification.</title>
        <authorList>
            <person name="Goeker M."/>
        </authorList>
    </citation>
    <scope>NUCLEOTIDE SEQUENCE [LARGE SCALE GENOMIC DNA]</scope>
    <source>
        <strain evidence="3 4">DSM 104297</strain>
    </source>
</reference>
<proteinExistence type="inferred from homology"/>
<dbReference type="Gene3D" id="3.30.70.930">
    <property type="match status" value="1"/>
</dbReference>
<dbReference type="NCBIfam" id="TIGR00106">
    <property type="entry name" value="MTH1187 family thiamine-binding protein"/>
    <property type="match status" value="1"/>
</dbReference>
<gene>
    <name evidence="3" type="ORF">JOC83_002711</name>
</gene>
<protein>
    <submittedName>
        <fullName evidence="3">Uncharacterized protein (TIGR00106 family)</fullName>
    </submittedName>
</protein>
<evidence type="ECO:0000313" key="4">
    <source>
        <dbReference type="Proteomes" id="UP000809829"/>
    </source>
</evidence>
<dbReference type="InterPro" id="IPR051614">
    <property type="entry name" value="UPF0045_domain"/>
</dbReference>
<dbReference type="SUPFAM" id="SSF89957">
    <property type="entry name" value="MTH1187/YkoF-like"/>
    <property type="match status" value="1"/>
</dbReference>
<dbReference type="InterPro" id="IPR029756">
    <property type="entry name" value="MTH1187/YkoF-like"/>
</dbReference>
<comment type="caution">
    <text evidence="3">The sequence shown here is derived from an EMBL/GenBank/DDBJ whole genome shotgun (WGS) entry which is preliminary data.</text>
</comment>
<dbReference type="Pfam" id="PF01910">
    <property type="entry name" value="Thiamine_BP"/>
    <property type="match status" value="1"/>
</dbReference>
<comment type="similarity">
    <text evidence="1">Belongs to the UPF0045 family.</text>
</comment>
<accession>A0ABS2QWR6</accession>
<evidence type="ECO:0000259" key="2">
    <source>
        <dbReference type="Pfam" id="PF01910"/>
    </source>
</evidence>
<dbReference type="EMBL" id="JAFBFC010000004">
    <property type="protein sequence ID" value="MBM7703862.1"/>
    <property type="molecule type" value="Genomic_DNA"/>
</dbReference>
<dbReference type="RefSeq" id="WP_205187856.1">
    <property type="nucleotide sequence ID" value="NZ_JAFBFC010000004.1"/>
</dbReference>
<dbReference type="InterPro" id="IPR002767">
    <property type="entry name" value="Thiamine_BP"/>
</dbReference>
<dbReference type="PANTHER" id="PTHR33777:SF1">
    <property type="entry name" value="UPF0045 PROTEIN ECM15"/>
    <property type="match status" value="1"/>
</dbReference>
<keyword evidence="4" id="KW-1185">Reference proteome</keyword>
<dbReference type="PANTHER" id="PTHR33777">
    <property type="entry name" value="UPF0045 PROTEIN ECM15"/>
    <property type="match status" value="1"/>
</dbReference>
<sequence>MAIVDVTIIPVGTDSPSVSSYVADIHKVLKQYEDKITYELTPMSTLIEGELTDLLRIVQELHEVPFENGLQRVCTNIRIDDRRDKKHTMAGKLQAVRSKLSE</sequence>